<dbReference type="SMART" id="SM00065">
    <property type="entry name" value="GAF"/>
    <property type="match status" value="1"/>
</dbReference>
<feature type="domain" description="GGDEF" evidence="2">
    <location>
        <begin position="392"/>
        <end position="522"/>
    </location>
</feature>
<dbReference type="GO" id="GO:0043709">
    <property type="term" value="P:cell adhesion involved in single-species biofilm formation"/>
    <property type="evidence" value="ECO:0007669"/>
    <property type="project" value="TreeGrafter"/>
</dbReference>
<dbReference type="Gene3D" id="3.30.450.40">
    <property type="match status" value="1"/>
</dbReference>
<protein>
    <submittedName>
        <fullName evidence="3">Sensor domain-containing diguanylate cyclase</fullName>
    </submittedName>
</protein>
<gene>
    <name evidence="3" type="ORF">HYG86_08650</name>
</gene>
<dbReference type="Pfam" id="PF13492">
    <property type="entry name" value="GAF_3"/>
    <property type="match status" value="1"/>
</dbReference>
<sequence>MKKDGIILTLFISVLFIMLLNIERVYLLDNIELILYAMVIAFICDFLKGYLPSLYKPSIVFGALMLSNLALYHIGLGASLAFLCYLIPIVLGILAYGSKGGIITYFICTLSYAFILNTQIEKSLFIENIFILGLSTLGFCYFAIKKAEISFENEKWLEKLHAKINELSLLREITNSMQTTTELKKINKIVLTAITAGYGLGFNRAAIFLVEGNLVKGKTAIGPPSRKEAYKIWGKLVRNQATLKEVIEVEDDIDETLSDYVRKVKLDLYANEKNPIIKCIKTKTPLNIKNANKEVLGKELSRLAFENYAVVPLISKNQSIGVILVDNRFNEKIITEEDVDSLVTFANQSALAIENIKLYEQVSQLAITDGLTSTYNHRYFKEQLRTYINKNQKFSLLVIDIDDFKLFNEEYGHTCGDNVLTEVGKSLKEVIGTKGIVCRYGGDEFTVLLPNQCRESSKQIALNIQKSIKGVSLGFKGIVKRPLTLSIGLALYPDDSVDEENLFKMADGKLKISKVLGKDTVS</sequence>
<dbReference type="PROSITE" id="PS50887">
    <property type="entry name" value="GGDEF"/>
    <property type="match status" value="1"/>
</dbReference>
<feature type="transmembrane region" description="Helical" evidence="1">
    <location>
        <begin position="71"/>
        <end position="96"/>
    </location>
</feature>
<dbReference type="SUPFAM" id="SSF55781">
    <property type="entry name" value="GAF domain-like"/>
    <property type="match status" value="1"/>
</dbReference>
<dbReference type="SMART" id="SM00267">
    <property type="entry name" value="GGDEF"/>
    <property type="match status" value="1"/>
</dbReference>
<dbReference type="KEGG" id="acae:HYG86_08650"/>
<evidence type="ECO:0000259" key="2">
    <source>
        <dbReference type="PROSITE" id="PS50887"/>
    </source>
</evidence>
<dbReference type="InterPro" id="IPR029016">
    <property type="entry name" value="GAF-like_dom_sf"/>
</dbReference>
<keyword evidence="4" id="KW-1185">Reference proteome</keyword>
<dbReference type="Pfam" id="PF00990">
    <property type="entry name" value="GGDEF"/>
    <property type="match status" value="1"/>
</dbReference>
<name>A0A7G9W827_ALKCA</name>
<feature type="transmembrane region" description="Helical" evidence="1">
    <location>
        <begin position="125"/>
        <end position="144"/>
    </location>
</feature>
<evidence type="ECO:0000256" key="1">
    <source>
        <dbReference type="SAM" id="Phobius"/>
    </source>
</evidence>
<dbReference type="InterPro" id="IPR029787">
    <property type="entry name" value="Nucleotide_cyclase"/>
</dbReference>
<feature type="transmembrane region" description="Helical" evidence="1">
    <location>
        <begin position="102"/>
        <end position="118"/>
    </location>
</feature>
<dbReference type="RefSeq" id="WP_213168870.1">
    <property type="nucleotide sequence ID" value="NZ_CP058559.1"/>
</dbReference>
<feature type="transmembrane region" description="Helical" evidence="1">
    <location>
        <begin position="33"/>
        <end position="51"/>
    </location>
</feature>
<accession>A0A7G9W827</accession>
<dbReference type="PANTHER" id="PTHR45138">
    <property type="entry name" value="REGULATORY COMPONENTS OF SENSORY TRANSDUCTION SYSTEM"/>
    <property type="match status" value="1"/>
</dbReference>
<dbReference type="GO" id="GO:0052621">
    <property type="term" value="F:diguanylate cyclase activity"/>
    <property type="evidence" value="ECO:0007669"/>
    <property type="project" value="TreeGrafter"/>
</dbReference>
<keyword evidence="1" id="KW-0472">Membrane</keyword>
<dbReference type="InterPro" id="IPR000160">
    <property type="entry name" value="GGDEF_dom"/>
</dbReference>
<keyword evidence="1" id="KW-1133">Transmembrane helix</keyword>
<dbReference type="InterPro" id="IPR043128">
    <property type="entry name" value="Rev_trsase/Diguanyl_cyclase"/>
</dbReference>
<dbReference type="AlphaFoldDB" id="A0A7G9W827"/>
<feature type="transmembrane region" description="Helical" evidence="1">
    <location>
        <begin position="7"/>
        <end position="27"/>
    </location>
</feature>
<proteinExistence type="predicted"/>
<dbReference type="CDD" id="cd01949">
    <property type="entry name" value="GGDEF"/>
    <property type="match status" value="1"/>
</dbReference>
<dbReference type="InterPro" id="IPR050469">
    <property type="entry name" value="Diguanylate_Cyclase"/>
</dbReference>
<dbReference type="Gene3D" id="3.30.70.270">
    <property type="match status" value="1"/>
</dbReference>
<dbReference type="SUPFAM" id="SSF55073">
    <property type="entry name" value="Nucleotide cyclase"/>
    <property type="match status" value="1"/>
</dbReference>
<keyword evidence="1" id="KW-0812">Transmembrane</keyword>
<dbReference type="GO" id="GO:0005886">
    <property type="term" value="C:plasma membrane"/>
    <property type="evidence" value="ECO:0007669"/>
    <property type="project" value="TreeGrafter"/>
</dbReference>
<dbReference type="GO" id="GO:1902201">
    <property type="term" value="P:negative regulation of bacterial-type flagellum-dependent cell motility"/>
    <property type="evidence" value="ECO:0007669"/>
    <property type="project" value="TreeGrafter"/>
</dbReference>
<evidence type="ECO:0000313" key="3">
    <source>
        <dbReference type="EMBL" id="QNO14839.1"/>
    </source>
</evidence>
<reference evidence="3 4" key="1">
    <citation type="submission" date="2020-07" db="EMBL/GenBank/DDBJ databases">
        <title>Alkalicella. sp. LB2 genome.</title>
        <authorList>
            <person name="Postec A."/>
            <person name="Quemeneur M."/>
        </authorList>
    </citation>
    <scope>NUCLEOTIDE SEQUENCE [LARGE SCALE GENOMIC DNA]</scope>
    <source>
        <strain evidence="3 4">LB2</strain>
    </source>
</reference>
<dbReference type="EMBL" id="CP058559">
    <property type="protein sequence ID" value="QNO14839.1"/>
    <property type="molecule type" value="Genomic_DNA"/>
</dbReference>
<dbReference type="InterPro" id="IPR003018">
    <property type="entry name" value="GAF"/>
</dbReference>
<dbReference type="NCBIfam" id="TIGR00254">
    <property type="entry name" value="GGDEF"/>
    <property type="match status" value="1"/>
</dbReference>
<organism evidence="3 4">
    <name type="scientific">Alkalicella caledoniensis</name>
    <dbReference type="NCBI Taxonomy" id="2731377"/>
    <lineage>
        <taxon>Bacteria</taxon>
        <taxon>Bacillati</taxon>
        <taxon>Bacillota</taxon>
        <taxon>Clostridia</taxon>
        <taxon>Eubacteriales</taxon>
        <taxon>Proteinivoracaceae</taxon>
        <taxon>Alkalicella</taxon>
    </lineage>
</organism>
<dbReference type="Proteomes" id="UP000516160">
    <property type="component" value="Chromosome"/>
</dbReference>
<evidence type="ECO:0000313" key="4">
    <source>
        <dbReference type="Proteomes" id="UP000516160"/>
    </source>
</evidence>
<dbReference type="PANTHER" id="PTHR45138:SF9">
    <property type="entry name" value="DIGUANYLATE CYCLASE DGCM-RELATED"/>
    <property type="match status" value="1"/>
</dbReference>